<feature type="compositionally biased region" description="Low complexity" evidence="6">
    <location>
        <begin position="75"/>
        <end position="94"/>
    </location>
</feature>
<dbReference type="GO" id="GO:0006355">
    <property type="term" value="P:regulation of DNA-templated transcription"/>
    <property type="evidence" value="ECO:0007669"/>
    <property type="project" value="InterPro"/>
</dbReference>
<keyword evidence="5" id="KW-0539">Nucleus</keyword>
<evidence type="ECO:0000313" key="8">
    <source>
        <dbReference type="EMBL" id="KAH9374132.1"/>
    </source>
</evidence>
<dbReference type="GO" id="GO:0005634">
    <property type="term" value="C:nucleus"/>
    <property type="evidence" value="ECO:0007669"/>
    <property type="project" value="UniProtKB-SubCell"/>
</dbReference>
<keyword evidence="3" id="KW-0805">Transcription regulation</keyword>
<dbReference type="InterPro" id="IPR026541">
    <property type="entry name" value="MRG_dom"/>
</dbReference>
<feature type="region of interest" description="Disordered" evidence="6">
    <location>
        <begin position="41"/>
        <end position="115"/>
    </location>
</feature>
<feature type="compositionally biased region" description="Basic and acidic residues" evidence="6">
    <location>
        <begin position="308"/>
        <end position="320"/>
    </location>
</feature>
<accession>A0A9J6GID3</accession>
<dbReference type="Proteomes" id="UP000821853">
    <property type="component" value="Chromosome 4"/>
</dbReference>
<comment type="caution">
    <text evidence="8">The sequence shown here is derived from an EMBL/GenBank/DDBJ whole genome shotgun (WGS) entry which is preliminary data.</text>
</comment>
<keyword evidence="9" id="KW-1185">Reference proteome</keyword>
<gene>
    <name evidence="8" type="ORF">HPB48_005401</name>
</gene>
<dbReference type="InterPro" id="IPR002913">
    <property type="entry name" value="START_lipid-bd_dom"/>
</dbReference>
<proteinExistence type="predicted"/>
<dbReference type="InterPro" id="IPR023393">
    <property type="entry name" value="START-like_dom_sf"/>
</dbReference>
<dbReference type="Pfam" id="PF05712">
    <property type="entry name" value="MRG"/>
    <property type="match status" value="1"/>
</dbReference>
<feature type="compositionally biased region" description="Polar residues" evidence="6">
    <location>
        <begin position="321"/>
        <end position="341"/>
    </location>
</feature>
<dbReference type="SUPFAM" id="SSF55961">
    <property type="entry name" value="Bet v1-like"/>
    <property type="match status" value="1"/>
</dbReference>
<dbReference type="PANTHER" id="PTHR10880:SF15">
    <property type="entry name" value="MSL COMPLEX SUBUNIT 3"/>
    <property type="match status" value="1"/>
</dbReference>
<feature type="region of interest" description="Disordered" evidence="6">
    <location>
        <begin position="279"/>
        <end position="346"/>
    </location>
</feature>
<comment type="subcellular location">
    <subcellularLocation>
        <location evidence="1">Nucleus</location>
    </subcellularLocation>
</comment>
<feature type="compositionally biased region" description="Polar residues" evidence="6">
    <location>
        <begin position="287"/>
        <end position="297"/>
    </location>
</feature>
<sequence length="744" mass="83587">MLPAYLCDCSWDRCVSEESILPVTPENRKLQKKLAEEAAQNLLQTGKTKRRKVPAILKESLDRRLRGSGRKERSGSGSSSSGEEYPDNSSGSEQQGDDSDEKDSDDEPQEIATEYNIPIPSILRNKLEDDCYNITIRKKLIRVPCSPDVVDILEAYLKYFAAKLTVSNTRPNRGGGARTPALEPAEMEARQVTNALHLTAFKKRLFALCKEAMDGLRITFSYAFPNILLYSVERSQYNLVNTYCRPIRVSRPASSGLSSETISAVSILSIAPDVASTVKCRSRKKTQSNATPKNSPTLPRRRPSASPPEKRPLRTIDHISSDSPANRSTAQDESDSDNLPLSVSVMGRVPRRRTASICSATSSVSAAPSEAQPGTSGSQFDCTLLTEDVLQNEPSSPALLYGAQHFLRLFVKLPGVLKQMQLTKRKAEYLEKFLNGLLQFIYPIFRGVIYSSTLGGRGVSVSLGAVFKLRFQHLIIIVIFFFEVTIGIGIKQWPLPTSTCRIRGASTNESGKILFTVLLLQRVSLTTGNSEVPVMDVGEVRVADDRDFERLKSLADKHDGWKVEYKKKDTTVWTKTTPQSEFKMIKLHTVYKDVSPALLFDVLMDPLYRKKWDVYMLNSYDIGTLNPNNDVGYYAVRSPPPFRNRDFVLQRSWLQTEKESLIINHSVFHEMAKKLRKACLEYTEWKKAHQPGYKPWLHPEQISLPKLDVSRCVSTGQQEAPDDILDESLVEEQEISKFEDLDNV</sequence>
<dbReference type="OrthoDB" id="5403181at2759"/>
<feature type="domain" description="START" evidence="7">
    <location>
        <begin position="549"/>
        <end position="663"/>
    </location>
</feature>
<reference evidence="8 9" key="1">
    <citation type="journal article" date="2020" name="Cell">
        <title>Large-Scale Comparative Analyses of Tick Genomes Elucidate Their Genetic Diversity and Vector Capacities.</title>
        <authorList>
            <consortium name="Tick Genome and Microbiome Consortium (TIGMIC)"/>
            <person name="Jia N."/>
            <person name="Wang J."/>
            <person name="Shi W."/>
            <person name="Du L."/>
            <person name="Sun Y."/>
            <person name="Zhan W."/>
            <person name="Jiang J.F."/>
            <person name="Wang Q."/>
            <person name="Zhang B."/>
            <person name="Ji P."/>
            <person name="Bell-Sakyi L."/>
            <person name="Cui X.M."/>
            <person name="Yuan T.T."/>
            <person name="Jiang B.G."/>
            <person name="Yang W.F."/>
            <person name="Lam T.T."/>
            <person name="Chang Q.C."/>
            <person name="Ding S.J."/>
            <person name="Wang X.J."/>
            <person name="Zhu J.G."/>
            <person name="Ruan X.D."/>
            <person name="Zhao L."/>
            <person name="Wei J.T."/>
            <person name="Ye R.Z."/>
            <person name="Que T.C."/>
            <person name="Du C.H."/>
            <person name="Zhou Y.H."/>
            <person name="Cheng J.X."/>
            <person name="Dai P.F."/>
            <person name="Guo W.B."/>
            <person name="Han X.H."/>
            <person name="Huang E.J."/>
            <person name="Li L.F."/>
            <person name="Wei W."/>
            <person name="Gao Y.C."/>
            <person name="Liu J.Z."/>
            <person name="Shao H.Z."/>
            <person name="Wang X."/>
            <person name="Wang C.C."/>
            <person name="Yang T.C."/>
            <person name="Huo Q.B."/>
            <person name="Li W."/>
            <person name="Chen H.Y."/>
            <person name="Chen S.E."/>
            <person name="Zhou L.G."/>
            <person name="Ni X.B."/>
            <person name="Tian J.H."/>
            <person name="Sheng Y."/>
            <person name="Liu T."/>
            <person name="Pan Y.S."/>
            <person name="Xia L.Y."/>
            <person name="Li J."/>
            <person name="Zhao F."/>
            <person name="Cao W.C."/>
        </authorList>
    </citation>
    <scope>NUCLEOTIDE SEQUENCE [LARGE SCALE GENOMIC DNA]</scope>
    <source>
        <strain evidence="8">HaeL-2018</strain>
    </source>
</reference>
<dbReference type="EMBL" id="JABSTR010000006">
    <property type="protein sequence ID" value="KAH9374132.1"/>
    <property type="molecule type" value="Genomic_DNA"/>
</dbReference>
<dbReference type="PANTHER" id="PTHR10880">
    <property type="entry name" value="MORTALITY FACTOR 4-LIKE PROTEIN"/>
    <property type="match status" value="1"/>
</dbReference>
<dbReference type="GO" id="GO:0072487">
    <property type="term" value="C:MSL complex"/>
    <property type="evidence" value="ECO:0007669"/>
    <property type="project" value="TreeGrafter"/>
</dbReference>
<evidence type="ECO:0000259" key="7">
    <source>
        <dbReference type="PROSITE" id="PS50848"/>
    </source>
</evidence>
<dbReference type="GO" id="GO:0006325">
    <property type="term" value="P:chromatin organization"/>
    <property type="evidence" value="ECO:0007669"/>
    <property type="project" value="UniProtKB-KW"/>
</dbReference>
<dbReference type="InterPro" id="IPR008676">
    <property type="entry name" value="MRG"/>
</dbReference>
<dbReference type="PROSITE" id="PS51640">
    <property type="entry name" value="MRG"/>
    <property type="match status" value="1"/>
</dbReference>
<dbReference type="PROSITE" id="PS50848">
    <property type="entry name" value="START"/>
    <property type="match status" value="1"/>
</dbReference>
<feature type="compositionally biased region" description="Acidic residues" evidence="6">
    <location>
        <begin position="95"/>
        <end position="109"/>
    </location>
</feature>
<organism evidence="8 9">
    <name type="scientific">Haemaphysalis longicornis</name>
    <name type="common">Bush tick</name>
    <dbReference type="NCBI Taxonomy" id="44386"/>
    <lineage>
        <taxon>Eukaryota</taxon>
        <taxon>Metazoa</taxon>
        <taxon>Ecdysozoa</taxon>
        <taxon>Arthropoda</taxon>
        <taxon>Chelicerata</taxon>
        <taxon>Arachnida</taxon>
        <taxon>Acari</taxon>
        <taxon>Parasitiformes</taxon>
        <taxon>Ixodida</taxon>
        <taxon>Ixodoidea</taxon>
        <taxon>Ixodidae</taxon>
        <taxon>Haemaphysalinae</taxon>
        <taxon>Haemaphysalis</taxon>
    </lineage>
</organism>
<dbReference type="VEuPathDB" id="VectorBase:HLOH_059248"/>
<dbReference type="GO" id="GO:0008289">
    <property type="term" value="F:lipid binding"/>
    <property type="evidence" value="ECO:0007669"/>
    <property type="project" value="InterPro"/>
</dbReference>
<dbReference type="InterPro" id="IPR038217">
    <property type="entry name" value="MRG_C_sf"/>
</dbReference>
<protein>
    <recommendedName>
        <fullName evidence="7">START domain-containing protein</fullName>
    </recommendedName>
</protein>
<dbReference type="Gene3D" id="1.10.274.30">
    <property type="entry name" value="MRG domain"/>
    <property type="match status" value="1"/>
</dbReference>
<keyword evidence="4" id="KW-0804">Transcription</keyword>
<name>A0A9J6GID3_HAELO</name>
<dbReference type="Pfam" id="PF01852">
    <property type="entry name" value="START"/>
    <property type="match status" value="1"/>
</dbReference>
<evidence type="ECO:0000256" key="2">
    <source>
        <dbReference type="ARBA" id="ARBA00022853"/>
    </source>
</evidence>
<evidence type="ECO:0000256" key="6">
    <source>
        <dbReference type="SAM" id="MobiDB-lite"/>
    </source>
</evidence>
<evidence type="ECO:0000256" key="3">
    <source>
        <dbReference type="ARBA" id="ARBA00023015"/>
    </source>
</evidence>
<feature type="compositionally biased region" description="Basic and acidic residues" evidence="6">
    <location>
        <begin position="59"/>
        <end position="74"/>
    </location>
</feature>
<dbReference type="GO" id="GO:0035267">
    <property type="term" value="C:NuA4 histone acetyltransferase complex"/>
    <property type="evidence" value="ECO:0007669"/>
    <property type="project" value="TreeGrafter"/>
</dbReference>
<evidence type="ECO:0000256" key="4">
    <source>
        <dbReference type="ARBA" id="ARBA00023163"/>
    </source>
</evidence>
<keyword evidence="2" id="KW-0156">Chromatin regulator</keyword>
<evidence type="ECO:0000256" key="5">
    <source>
        <dbReference type="ARBA" id="ARBA00023242"/>
    </source>
</evidence>
<evidence type="ECO:0000256" key="1">
    <source>
        <dbReference type="ARBA" id="ARBA00004123"/>
    </source>
</evidence>
<dbReference type="Gene3D" id="3.30.530.20">
    <property type="match status" value="1"/>
</dbReference>
<dbReference type="AlphaFoldDB" id="A0A9J6GID3"/>
<evidence type="ECO:0000313" key="9">
    <source>
        <dbReference type="Proteomes" id="UP000821853"/>
    </source>
</evidence>